<dbReference type="InterPro" id="IPR036249">
    <property type="entry name" value="Thioredoxin-like_sf"/>
</dbReference>
<evidence type="ECO:0000313" key="2">
    <source>
        <dbReference type="Proteomes" id="UP001596142"/>
    </source>
</evidence>
<dbReference type="EMBL" id="JBHSOZ010000002">
    <property type="protein sequence ID" value="MFC5711171.1"/>
    <property type="molecule type" value="Genomic_DNA"/>
</dbReference>
<dbReference type="InterPro" id="IPR009190">
    <property type="entry name" value="DUF1462"/>
</dbReference>
<dbReference type="SUPFAM" id="SSF52833">
    <property type="entry name" value="Thioredoxin-like"/>
    <property type="match status" value="1"/>
</dbReference>
<reference evidence="2" key="1">
    <citation type="journal article" date="2019" name="Int. J. Syst. Evol. Microbiol.">
        <title>The Global Catalogue of Microorganisms (GCM) 10K type strain sequencing project: providing services to taxonomists for standard genome sequencing and annotation.</title>
        <authorList>
            <consortium name="The Broad Institute Genomics Platform"/>
            <consortium name="The Broad Institute Genome Sequencing Center for Infectious Disease"/>
            <person name="Wu L."/>
            <person name="Ma J."/>
        </authorList>
    </citation>
    <scope>NUCLEOTIDE SEQUENCE [LARGE SCALE GENOMIC DNA]</scope>
    <source>
        <strain evidence="2">CECT 7184</strain>
    </source>
</reference>
<dbReference type="RefSeq" id="WP_385937060.1">
    <property type="nucleotide sequence ID" value="NZ_JBHSOZ010000002.1"/>
</dbReference>
<name>A0ABW0YHM7_9BACI</name>
<dbReference type="Gene3D" id="3.40.30.30">
    <property type="entry name" value="Hypothetical protein sa0798"/>
    <property type="match status" value="1"/>
</dbReference>
<dbReference type="InterPro" id="IPR038218">
    <property type="entry name" value="YuzD-like_sp"/>
</dbReference>
<keyword evidence="2" id="KW-1185">Reference proteome</keyword>
<organism evidence="1 2">
    <name type="scientific">Thalassorhabdus alkalitolerans</name>
    <dbReference type="NCBI Taxonomy" id="2282697"/>
    <lineage>
        <taxon>Bacteria</taxon>
        <taxon>Bacillati</taxon>
        <taxon>Bacillota</taxon>
        <taxon>Bacilli</taxon>
        <taxon>Bacillales</taxon>
        <taxon>Bacillaceae</taxon>
        <taxon>Thalassorhabdus</taxon>
    </lineage>
</organism>
<gene>
    <name evidence="1" type="ORF">ACFPU1_00095</name>
</gene>
<dbReference type="Proteomes" id="UP001596142">
    <property type="component" value="Unassembled WGS sequence"/>
</dbReference>
<dbReference type="Pfam" id="PF07315">
    <property type="entry name" value="DUF1462"/>
    <property type="match status" value="1"/>
</dbReference>
<sequence length="104" mass="12032">MSKVLTIKVYGAEKKCPSCINMPSALETKEWLEAALTRKYPERDFEFFYVDIENPGEGIDKEVAKQIFENDLLYPLVTIENEIVAEGDPRLNRISKKIEELYQS</sequence>
<evidence type="ECO:0000313" key="1">
    <source>
        <dbReference type="EMBL" id="MFC5711171.1"/>
    </source>
</evidence>
<comment type="caution">
    <text evidence="1">The sequence shown here is derived from an EMBL/GenBank/DDBJ whole genome shotgun (WGS) entry which is preliminary data.</text>
</comment>
<accession>A0ABW0YHM7</accession>
<proteinExistence type="predicted"/>
<protein>
    <submittedName>
        <fullName evidence="1">DUF1462 family protein</fullName>
    </submittedName>
</protein>